<accession>A0A1Q9L9W5</accession>
<comment type="caution">
    <text evidence="1">The sequence shown here is derived from an EMBL/GenBank/DDBJ whole genome shotgun (WGS) entry which is preliminary data.</text>
</comment>
<evidence type="ECO:0000313" key="1">
    <source>
        <dbReference type="EMBL" id="NGE88063.1"/>
    </source>
</evidence>
<sequence>MLTQDPFNIGRDVNYFRAEVQKHLRTTDEINKSVSIFRQISLCNTILSHNPNLNHSSYIKGFIYDTLNSLIAIIKKRERYLQLNFRSMVEHVARISLNKNYNGGDFDQTVRRRDFDFLKAQQVDEGWSYLHNVYINACYYVHSSPQANLNVTSTFISLMEGDCNSTQHKMVKKLHEVVSALMRIIIKYYHQHISNIFFRNKKDLEKIMGKSLYSYYTSLDN</sequence>
<proteinExistence type="predicted"/>
<dbReference type="EMBL" id="JAAJRI010000004">
    <property type="protein sequence ID" value="NGE88063.1"/>
    <property type="molecule type" value="Genomic_DNA"/>
</dbReference>
<evidence type="ECO:0000313" key="2">
    <source>
        <dbReference type="Proteomes" id="UP000472856"/>
    </source>
</evidence>
<dbReference type="AlphaFoldDB" id="A0A1Q9L9W5"/>
<dbReference type="RefSeq" id="WP_000957441.1">
    <property type="nucleotide sequence ID" value="NZ_AP021946.1"/>
</dbReference>
<protein>
    <submittedName>
        <fullName evidence="1">Uncharacterized protein</fullName>
    </submittedName>
</protein>
<dbReference type="Proteomes" id="UP000472856">
    <property type="component" value="Unassembled WGS sequence"/>
</dbReference>
<organism evidence="1 2">
    <name type="scientific">Escherichia coli</name>
    <dbReference type="NCBI Taxonomy" id="562"/>
    <lineage>
        <taxon>Bacteria</taxon>
        <taxon>Pseudomonadati</taxon>
        <taxon>Pseudomonadota</taxon>
        <taxon>Gammaproteobacteria</taxon>
        <taxon>Enterobacterales</taxon>
        <taxon>Enterobacteriaceae</taxon>
        <taxon>Escherichia</taxon>
    </lineage>
</organism>
<reference evidence="1 2" key="1">
    <citation type="submission" date="2020-02" db="EMBL/GenBank/DDBJ databases">
        <title>WGS of Carbapenem-Resistant Enterobacteriaceae.</title>
        <authorList>
            <person name="Tokajian S."/>
            <person name="El Chaar M."/>
            <person name="El Khoury M."/>
        </authorList>
    </citation>
    <scope>NUCLEOTIDE SEQUENCE [LARGE SCALE GENOMIC DNA]</scope>
    <source>
        <strain evidence="1 2">ECM_75</strain>
    </source>
</reference>
<gene>
    <name evidence="1" type="ORF">G5603_07690</name>
</gene>
<name>A0A1Q9L9W5_ECOLX</name>